<dbReference type="InterPro" id="IPR025668">
    <property type="entry name" value="Tnp_DDE_dom"/>
</dbReference>
<dbReference type="Pfam" id="PF13586">
    <property type="entry name" value="DDE_Tnp_1_2"/>
    <property type="match status" value="1"/>
</dbReference>
<evidence type="ECO:0000313" key="4">
    <source>
        <dbReference type="Proteomes" id="UP001057291"/>
    </source>
</evidence>
<feature type="compositionally biased region" description="Basic and acidic residues" evidence="1">
    <location>
        <begin position="37"/>
        <end position="53"/>
    </location>
</feature>
<feature type="region of interest" description="Disordered" evidence="1">
    <location>
        <begin position="1"/>
        <end position="53"/>
    </location>
</feature>
<sequence>MADKIYRNRDNLHHYKERGIRLSGPQLGRPSRNEQTQQKRLERRDASERNAIEGKFGEGKRGYGLGLIKARLQQTSETVIALQLLVMNLERQLRVLFFTFFKYYFPTFSMGSVIG</sequence>
<evidence type="ECO:0000256" key="1">
    <source>
        <dbReference type="SAM" id="MobiDB-lite"/>
    </source>
</evidence>
<feature type="domain" description="Transposase DDE" evidence="2">
    <location>
        <begin position="2"/>
        <end position="90"/>
    </location>
</feature>
<evidence type="ECO:0000313" key="3">
    <source>
        <dbReference type="EMBL" id="GIM48025.1"/>
    </source>
</evidence>
<dbReference type="EMBL" id="BOQE01000001">
    <property type="protein sequence ID" value="GIM48025.1"/>
    <property type="molecule type" value="Genomic_DNA"/>
</dbReference>
<name>A0AAV4LJW6_9BACL</name>
<feature type="compositionally biased region" description="Basic and acidic residues" evidence="1">
    <location>
        <begin position="1"/>
        <end position="20"/>
    </location>
</feature>
<organism evidence="3 4">
    <name type="scientific">Collibacillus ludicampi</name>
    <dbReference type="NCBI Taxonomy" id="2771369"/>
    <lineage>
        <taxon>Bacteria</taxon>
        <taxon>Bacillati</taxon>
        <taxon>Bacillota</taxon>
        <taxon>Bacilli</taxon>
        <taxon>Bacillales</taxon>
        <taxon>Alicyclobacillaceae</taxon>
        <taxon>Collibacillus</taxon>
    </lineage>
</organism>
<accession>A0AAV4LJW6</accession>
<comment type="caution">
    <text evidence="3">The sequence shown here is derived from an EMBL/GenBank/DDBJ whole genome shotgun (WGS) entry which is preliminary data.</text>
</comment>
<evidence type="ECO:0000259" key="2">
    <source>
        <dbReference type="Pfam" id="PF13586"/>
    </source>
</evidence>
<keyword evidence="4" id="KW-1185">Reference proteome</keyword>
<dbReference type="Proteomes" id="UP001057291">
    <property type="component" value="Unassembled WGS sequence"/>
</dbReference>
<dbReference type="AlphaFoldDB" id="A0AAV4LJW6"/>
<gene>
    <name evidence="3" type="ORF">DNHGIG_35740</name>
</gene>
<proteinExistence type="predicted"/>
<protein>
    <recommendedName>
        <fullName evidence="2">Transposase DDE domain-containing protein</fullName>
    </recommendedName>
</protein>
<reference evidence="3" key="1">
    <citation type="journal article" date="2023" name="Int. J. Syst. Evol. Microbiol.">
        <title>Collibacillus ludicampi gen. nov., sp. nov., a new soil bacterium of the family Alicyclobacillaceae.</title>
        <authorList>
            <person name="Jojima T."/>
            <person name="Ioku Y."/>
            <person name="Fukuta Y."/>
            <person name="Shirasaka N."/>
            <person name="Matsumura Y."/>
            <person name="Mori M."/>
        </authorList>
    </citation>
    <scope>NUCLEOTIDE SEQUENCE</scope>
    <source>
        <strain evidence="3">TP075</strain>
    </source>
</reference>